<dbReference type="STRING" id="471704.A0A151JPE1"/>
<dbReference type="Proteomes" id="UP000078492">
    <property type="component" value="Unassembled WGS sequence"/>
</dbReference>
<evidence type="ECO:0000313" key="3">
    <source>
        <dbReference type="Proteomes" id="UP000078492"/>
    </source>
</evidence>
<proteinExistence type="predicted"/>
<keyword evidence="3" id="KW-1185">Reference proteome</keyword>
<protein>
    <recommendedName>
        <fullName evidence="1">Myb/SANT-like DNA-binding domain-containing protein</fullName>
    </recommendedName>
</protein>
<name>A0A151JPE1_9HYME</name>
<gene>
    <name evidence="2" type="ORF">ALC57_02074</name>
</gene>
<dbReference type="AlphaFoldDB" id="A0A151JPE1"/>
<feature type="domain" description="Myb/SANT-like DNA-binding" evidence="1">
    <location>
        <begin position="5"/>
        <end position="55"/>
    </location>
</feature>
<sequence>MLLRNLWKLVAEGMLARGYKFIPDKCSMKFNALKRKVLDHNRQSGNNRKSFTYYDIQYINEIHEILGKEPSVQPIAVASNELTDATFENINVAHLAGN</sequence>
<dbReference type="EMBL" id="KQ978777">
    <property type="protein sequence ID" value="KYN28508.1"/>
    <property type="molecule type" value="Genomic_DNA"/>
</dbReference>
<accession>A0A151JPE1</accession>
<evidence type="ECO:0000259" key="1">
    <source>
        <dbReference type="Pfam" id="PF13837"/>
    </source>
</evidence>
<organism evidence="2 3">
    <name type="scientific">Trachymyrmex cornetzi</name>
    <dbReference type="NCBI Taxonomy" id="471704"/>
    <lineage>
        <taxon>Eukaryota</taxon>
        <taxon>Metazoa</taxon>
        <taxon>Ecdysozoa</taxon>
        <taxon>Arthropoda</taxon>
        <taxon>Hexapoda</taxon>
        <taxon>Insecta</taxon>
        <taxon>Pterygota</taxon>
        <taxon>Neoptera</taxon>
        <taxon>Endopterygota</taxon>
        <taxon>Hymenoptera</taxon>
        <taxon>Apocrita</taxon>
        <taxon>Aculeata</taxon>
        <taxon>Formicoidea</taxon>
        <taxon>Formicidae</taxon>
        <taxon>Myrmicinae</taxon>
        <taxon>Trachymyrmex</taxon>
    </lineage>
</organism>
<dbReference type="InterPro" id="IPR044822">
    <property type="entry name" value="Myb_DNA-bind_4"/>
</dbReference>
<reference evidence="2 3" key="1">
    <citation type="submission" date="2015-09" db="EMBL/GenBank/DDBJ databases">
        <title>Trachymyrmex cornetzi WGS genome.</title>
        <authorList>
            <person name="Nygaard S."/>
            <person name="Hu H."/>
            <person name="Boomsma J."/>
            <person name="Zhang G."/>
        </authorList>
    </citation>
    <scope>NUCLEOTIDE SEQUENCE [LARGE SCALE GENOMIC DNA]</scope>
    <source>
        <strain evidence="2">Tcor2-1</strain>
        <tissue evidence="2">Whole body</tissue>
    </source>
</reference>
<dbReference type="Pfam" id="PF13837">
    <property type="entry name" value="Myb_DNA-bind_4"/>
    <property type="match status" value="1"/>
</dbReference>
<evidence type="ECO:0000313" key="2">
    <source>
        <dbReference type="EMBL" id="KYN28508.1"/>
    </source>
</evidence>